<keyword evidence="4" id="KW-1133">Transmembrane helix</keyword>
<evidence type="ECO:0000313" key="12">
    <source>
        <dbReference type="Proteomes" id="UP000663860"/>
    </source>
</evidence>
<reference evidence="10" key="1">
    <citation type="submission" date="2021-02" db="EMBL/GenBank/DDBJ databases">
        <authorList>
            <person name="Nowell W R."/>
        </authorList>
    </citation>
    <scope>NUCLEOTIDE SEQUENCE</scope>
</reference>
<evidence type="ECO:0000256" key="1">
    <source>
        <dbReference type="ARBA" id="ARBA00004167"/>
    </source>
</evidence>
<feature type="disulfide bond" evidence="7">
    <location>
        <begin position="1093"/>
        <end position="1102"/>
    </location>
</feature>
<feature type="disulfide bond" evidence="8">
    <location>
        <begin position="111"/>
        <end position="123"/>
    </location>
</feature>
<keyword evidence="6 7" id="KW-1015">Disulfide bond</keyword>
<comment type="subcellular location">
    <subcellularLocation>
        <location evidence="1">Membrane</location>
        <topology evidence="1">Single-pass membrane protein</topology>
    </subcellularLocation>
</comment>
<name>A0A815MIM1_9BILA</name>
<organism evidence="10 12">
    <name type="scientific">Adineta steineri</name>
    <dbReference type="NCBI Taxonomy" id="433720"/>
    <lineage>
        <taxon>Eukaryota</taxon>
        <taxon>Metazoa</taxon>
        <taxon>Spiralia</taxon>
        <taxon>Gnathifera</taxon>
        <taxon>Rotifera</taxon>
        <taxon>Eurotatoria</taxon>
        <taxon>Bdelloidea</taxon>
        <taxon>Adinetida</taxon>
        <taxon>Adinetidae</taxon>
        <taxon>Adineta</taxon>
    </lineage>
</organism>
<dbReference type="Gene3D" id="2.10.25.10">
    <property type="entry name" value="Laminin"/>
    <property type="match status" value="1"/>
</dbReference>
<dbReference type="PROSITE" id="PS00022">
    <property type="entry name" value="EGF_1"/>
    <property type="match status" value="4"/>
</dbReference>
<comment type="caution">
    <text evidence="7">Lacks conserved residue(s) required for the propagation of feature annotation.</text>
</comment>
<dbReference type="SUPFAM" id="SSF57196">
    <property type="entry name" value="EGF/Laminin"/>
    <property type="match status" value="1"/>
</dbReference>
<feature type="disulfide bond" evidence="7">
    <location>
        <begin position="1071"/>
        <end position="1081"/>
    </location>
</feature>
<protein>
    <recommendedName>
        <fullName evidence="9">EGF-like domain-containing protein</fullName>
    </recommendedName>
</protein>
<feature type="disulfide bond" evidence="8">
    <location>
        <begin position="594"/>
        <end position="606"/>
    </location>
</feature>
<evidence type="ECO:0000256" key="4">
    <source>
        <dbReference type="ARBA" id="ARBA00022989"/>
    </source>
</evidence>
<feature type="disulfide bond" evidence="8">
    <location>
        <begin position="770"/>
        <end position="788"/>
    </location>
</feature>
<feature type="disulfide bond" evidence="7">
    <location>
        <begin position="1055"/>
        <end position="1064"/>
    </location>
</feature>
<dbReference type="PANTHER" id="PTHR24270:SF59">
    <property type="entry name" value="LDL RECEPTOR REPEAT-CONTAINING PROTEIN EGG-1-RELATED"/>
    <property type="match status" value="1"/>
</dbReference>
<dbReference type="SMART" id="SM00192">
    <property type="entry name" value="LDLa"/>
    <property type="match status" value="5"/>
</dbReference>
<dbReference type="EMBL" id="CAJNOE010001440">
    <property type="protein sequence ID" value="CAF1423463.1"/>
    <property type="molecule type" value="Genomic_DNA"/>
</dbReference>
<dbReference type="InterPro" id="IPR036055">
    <property type="entry name" value="LDL_receptor-like_sf"/>
</dbReference>
<feature type="disulfide bond" evidence="8">
    <location>
        <begin position="130"/>
        <end position="145"/>
    </location>
</feature>
<dbReference type="InterPro" id="IPR050685">
    <property type="entry name" value="LDLR"/>
</dbReference>
<dbReference type="Proteomes" id="UP000663868">
    <property type="component" value="Unassembled WGS sequence"/>
</dbReference>
<dbReference type="Pfam" id="PF00057">
    <property type="entry name" value="Ldl_recept_a"/>
    <property type="match status" value="2"/>
</dbReference>
<dbReference type="PROSITE" id="PS50068">
    <property type="entry name" value="LDLRA_2"/>
    <property type="match status" value="4"/>
</dbReference>
<feature type="disulfide bond" evidence="8">
    <location>
        <begin position="601"/>
        <end position="619"/>
    </location>
</feature>
<dbReference type="GO" id="GO:0005886">
    <property type="term" value="C:plasma membrane"/>
    <property type="evidence" value="ECO:0007669"/>
    <property type="project" value="TreeGrafter"/>
</dbReference>
<feature type="disulfide bond" evidence="7">
    <location>
        <begin position="1136"/>
        <end position="1145"/>
    </location>
</feature>
<feature type="disulfide bond" evidence="8">
    <location>
        <begin position="153"/>
        <end position="165"/>
    </location>
</feature>
<dbReference type="EMBL" id="CAJOBB010005746">
    <property type="protein sequence ID" value="CAF4138980.1"/>
    <property type="molecule type" value="Genomic_DNA"/>
</dbReference>
<dbReference type="PRINTS" id="PR00261">
    <property type="entry name" value="LDLRECEPTOR"/>
</dbReference>
<dbReference type="PROSITE" id="PS01186">
    <property type="entry name" value="EGF_2"/>
    <property type="match status" value="2"/>
</dbReference>
<evidence type="ECO:0000256" key="6">
    <source>
        <dbReference type="ARBA" id="ARBA00023157"/>
    </source>
</evidence>
<evidence type="ECO:0000256" key="2">
    <source>
        <dbReference type="ARBA" id="ARBA00022692"/>
    </source>
</evidence>
<feature type="non-terminal residue" evidence="10">
    <location>
        <position position="1"/>
    </location>
</feature>
<feature type="disulfide bond" evidence="8">
    <location>
        <begin position="160"/>
        <end position="178"/>
    </location>
</feature>
<dbReference type="GO" id="GO:0016192">
    <property type="term" value="P:vesicle-mediated transport"/>
    <property type="evidence" value="ECO:0007669"/>
    <property type="project" value="UniProtKB-ARBA"/>
</dbReference>
<dbReference type="SUPFAM" id="SSF57424">
    <property type="entry name" value="LDL receptor-like module"/>
    <property type="match status" value="2"/>
</dbReference>
<accession>A0A815MIM1</accession>
<evidence type="ECO:0000313" key="10">
    <source>
        <dbReference type="EMBL" id="CAF1423463.1"/>
    </source>
</evidence>
<evidence type="ECO:0000313" key="11">
    <source>
        <dbReference type="EMBL" id="CAF4138980.1"/>
    </source>
</evidence>
<keyword evidence="3" id="KW-0677">Repeat</keyword>
<feature type="domain" description="EGF-like" evidence="9">
    <location>
        <begin position="1067"/>
        <end position="1103"/>
    </location>
</feature>
<comment type="caution">
    <text evidence="10">The sequence shown here is derived from an EMBL/GenBank/DDBJ whole genome shotgun (WGS) entry which is preliminary data.</text>
</comment>
<feature type="domain" description="EGF-like" evidence="9">
    <location>
        <begin position="1105"/>
        <end position="1146"/>
    </location>
</feature>
<keyword evidence="2" id="KW-0812">Transmembrane</keyword>
<evidence type="ECO:0000256" key="8">
    <source>
        <dbReference type="PROSITE-ProRule" id="PRU00124"/>
    </source>
</evidence>
<evidence type="ECO:0000256" key="7">
    <source>
        <dbReference type="PROSITE-ProRule" id="PRU00076"/>
    </source>
</evidence>
<evidence type="ECO:0000256" key="5">
    <source>
        <dbReference type="ARBA" id="ARBA00023136"/>
    </source>
</evidence>
<dbReference type="CDD" id="cd00112">
    <property type="entry name" value="LDLa"/>
    <property type="match status" value="2"/>
</dbReference>
<feature type="domain" description="EGF-like" evidence="9">
    <location>
        <begin position="1026"/>
        <end position="1065"/>
    </location>
</feature>
<sequence length="1358" mass="157676">MRQQTYCENQGDKKSFRNLLDQDIQPNEVLEWSSAIEMAELYATIYYNRSMIKDNDEQFLCQCTKLGTFGKFCEYQLTHNQIKFTDAIKAQFYEKEVGDSWNTQRYGNILCYQTLSCESSPLCLDWREICNGAQRCSNGIDEENCDKLEFNECEDDEFRCNNGMCIAEEFWFDGERDCMDWTDEYLINNGEHCPFTANTIECDEHLCPTQFYSCGDGECVRWEVRMAFRQYMPIENHCFSKRNLNYMCEVSYHKRAWTLENGMCWPDEDYNDHRYPAWNLINISNLTEQAKCQYLFRCLLSDNFEHDCPCRYLNCKQIMTDLCGEHDQLLHYPPIGLINANILIAYNYSKYERGKDPDHLLIGGSIKCQGYLSQATKLYSLGIHPGLIGNSLTNQMLCTVRNTDGVHQNFTSRFQYDRFCWNGSLTFNDRPYAGIFDLCTYSGQCISQYRIHDALPDCLFLQDEIIVLTKSSCTGNVARQRFQCYNDQHMCLTSIALGTGLSECSNSYDESAYGTGVPLRQDILCIANQTTGCHQLKDYIQQSSIQNSTRNHSFILYQTHNRTNRIGFRSYCDSWWDSNNHMDEEASSCQYWICSSDQYQCQTGQCINLNWVCDGEWDCTDASDEEGTVIIQQWSPHNARLPNLSDQLDKCRRKYFQRPFFNICNVSYEFGCLRSDVSDPLNIQLYRPCINLTQIGDGKEDCYNAYDEKNTFTIKATADGMWGFNFHCHDDEKDYLNVCRSHKTANCTDVLCAKYRDINGSCSDTTDFICLKDNQCKKNSRCDRKIDCPDGEDEYWCATGSLTNQVQYRFDKIPTIREQTLNITFITYPNVSIVTETEHKASKLIIHHQNNQFFYSYSYICNRGITVLHMNGTRCFCSPAYYGDRCQFFSDRVTVTAHLDRKALPKSIFNTTLKIQANFFFNGTIIDQHEFNAVPKLEATKIIKHKFYLLYSRSSSMLQHKQNRYFDRTDIIINHPYSVHFLLFALHQNNRPEELGTWVYPIYFDYLPAFRLAVVLKLPSWFEQSSSNHSQYNHCNEHSTFLPILNQNNSFYCSCHNGYYGINCEKYESICDTSCSTDAFCRPSKKSKPHCICPLGYFGRYCNLKYDQCNESSCENNGTCQSSYDPSGEQPFVCICSDRFYGNRCQYEKASVRVQLNMTTKFSARASVVQLYDVLFPFLTLRIKHQKVHEGFASIITYYHPDKYAPPLGILKVYAESPDPKYFIIYVLNQTLINITSSLRHCSQASLLLSQDTDRSVSIVFQYHRICQNNTGEFCFYDDNYLCLCKTNDFRAECFIHNPQLDYCDKCLSRGKCLQGDPTEPNDFLCLCPSCHLGHRCQFNLQAFGATFESLLIGYSTS</sequence>
<gene>
    <name evidence="10" type="ORF">IZO911_LOCUS40818</name>
    <name evidence="11" type="ORF">KXQ929_LOCUS36597</name>
</gene>
<evidence type="ECO:0000256" key="3">
    <source>
        <dbReference type="ARBA" id="ARBA00022737"/>
    </source>
</evidence>
<evidence type="ECO:0000259" key="9">
    <source>
        <dbReference type="PROSITE" id="PS50026"/>
    </source>
</evidence>
<dbReference type="SMART" id="SM00181">
    <property type="entry name" value="EGF"/>
    <property type="match status" value="4"/>
</dbReference>
<dbReference type="InterPro" id="IPR002172">
    <property type="entry name" value="LDrepeatLR_classA_rpt"/>
</dbReference>
<dbReference type="InterPro" id="IPR000742">
    <property type="entry name" value="EGF"/>
</dbReference>
<dbReference type="Proteomes" id="UP000663860">
    <property type="component" value="Unassembled WGS sequence"/>
</dbReference>
<dbReference type="Gene3D" id="4.10.400.10">
    <property type="entry name" value="Low-density Lipoprotein Receptor"/>
    <property type="match status" value="2"/>
</dbReference>
<keyword evidence="5" id="KW-0472">Membrane</keyword>
<dbReference type="PANTHER" id="PTHR24270">
    <property type="entry name" value="LOW-DENSITY LIPOPROTEIN RECEPTOR-RELATED"/>
    <property type="match status" value="1"/>
</dbReference>
<keyword evidence="7" id="KW-0245">EGF-like domain</keyword>
<feature type="disulfide bond" evidence="8">
    <location>
        <begin position="782"/>
        <end position="797"/>
    </location>
</feature>
<proteinExistence type="predicted"/>
<dbReference type="PROSITE" id="PS50026">
    <property type="entry name" value="EGF_3"/>
    <property type="match status" value="3"/>
</dbReference>